<reference evidence="16" key="1">
    <citation type="submission" date="2023-03" db="EMBL/GenBank/DDBJ databases">
        <title>Corynebacterium amycolatum SB-1.</title>
        <authorList>
            <person name="Jo H."/>
        </authorList>
    </citation>
    <scope>NUCLEOTIDE SEQUENCE</scope>
    <source>
        <strain evidence="16">SB-1</strain>
    </source>
</reference>
<evidence type="ECO:0000256" key="1">
    <source>
        <dbReference type="ARBA" id="ARBA00000642"/>
    </source>
</evidence>
<evidence type="ECO:0000256" key="7">
    <source>
        <dbReference type="ARBA" id="ARBA00022679"/>
    </source>
</evidence>
<feature type="binding site" evidence="12">
    <location>
        <position position="39"/>
    </location>
    <ligand>
        <name>substrate</name>
    </ligand>
</feature>
<comment type="pathway">
    <text evidence="2 12">Carbohydrate degradation; glycolysis; pyruvate from D-glyceraldehyde 3-phosphate: step 2/5.</text>
</comment>
<feature type="binding site" evidence="12">
    <location>
        <position position="298"/>
    </location>
    <ligand>
        <name>ATP</name>
        <dbReference type="ChEBI" id="CHEBI:30616"/>
    </ligand>
</feature>
<feature type="binding site" evidence="13">
    <location>
        <position position="39"/>
    </location>
    <ligand>
        <name>(2R)-3-phosphoglycerate</name>
        <dbReference type="ChEBI" id="CHEBI:58272"/>
    </ligand>
</feature>
<evidence type="ECO:0000256" key="10">
    <source>
        <dbReference type="ARBA" id="ARBA00022840"/>
    </source>
</evidence>
<dbReference type="GO" id="GO:0006096">
    <property type="term" value="P:glycolytic process"/>
    <property type="evidence" value="ECO:0007669"/>
    <property type="project" value="UniProtKB-UniRule"/>
</dbReference>
<dbReference type="FunFam" id="3.40.50.1260:FF:000003">
    <property type="entry name" value="Phosphoglycerate kinase"/>
    <property type="match status" value="1"/>
</dbReference>
<protein>
    <recommendedName>
        <fullName evidence="6 12">Phosphoglycerate kinase</fullName>
        <ecNumber evidence="5 12">2.7.2.3</ecNumber>
    </recommendedName>
</protein>
<dbReference type="SUPFAM" id="SSF53748">
    <property type="entry name" value="Phosphoglycerate kinase"/>
    <property type="match status" value="1"/>
</dbReference>
<evidence type="ECO:0000256" key="3">
    <source>
        <dbReference type="ARBA" id="ARBA00008982"/>
    </source>
</evidence>
<dbReference type="InterPro" id="IPR015824">
    <property type="entry name" value="Phosphoglycerate_kinase_N"/>
</dbReference>
<dbReference type="Gene3D" id="3.40.50.1260">
    <property type="entry name" value="Phosphoglycerate kinase, N-terminal domain"/>
    <property type="match status" value="2"/>
</dbReference>
<evidence type="ECO:0000256" key="4">
    <source>
        <dbReference type="ARBA" id="ARBA00011245"/>
    </source>
</evidence>
<evidence type="ECO:0000256" key="9">
    <source>
        <dbReference type="ARBA" id="ARBA00022777"/>
    </source>
</evidence>
<evidence type="ECO:0000256" key="12">
    <source>
        <dbReference type="HAMAP-Rule" id="MF_00145"/>
    </source>
</evidence>
<dbReference type="GO" id="GO:0006094">
    <property type="term" value="P:gluconeogenesis"/>
    <property type="evidence" value="ECO:0007669"/>
    <property type="project" value="TreeGrafter"/>
</dbReference>
<dbReference type="CDD" id="cd00318">
    <property type="entry name" value="Phosphoglycerate_kinase"/>
    <property type="match status" value="1"/>
</dbReference>
<comment type="subcellular location">
    <subcellularLocation>
        <location evidence="12">Cytoplasm</location>
    </subcellularLocation>
</comment>
<evidence type="ECO:0000313" key="16">
    <source>
        <dbReference type="EMBL" id="WET43284.1"/>
    </source>
</evidence>
<dbReference type="GeneID" id="92768977"/>
<keyword evidence="9 12" id="KW-0418">Kinase</keyword>
<dbReference type="GO" id="GO:0005829">
    <property type="term" value="C:cytosol"/>
    <property type="evidence" value="ECO:0007669"/>
    <property type="project" value="TreeGrafter"/>
</dbReference>
<evidence type="ECO:0000256" key="8">
    <source>
        <dbReference type="ARBA" id="ARBA00022741"/>
    </source>
</evidence>
<dbReference type="EMBL" id="CP120206">
    <property type="protein sequence ID" value="WET43284.1"/>
    <property type="molecule type" value="Genomic_DNA"/>
</dbReference>
<dbReference type="Pfam" id="PF00162">
    <property type="entry name" value="PGK"/>
    <property type="match status" value="1"/>
</dbReference>
<evidence type="ECO:0000313" key="17">
    <source>
        <dbReference type="Proteomes" id="UP001220238"/>
    </source>
</evidence>
<evidence type="ECO:0000256" key="2">
    <source>
        <dbReference type="ARBA" id="ARBA00004838"/>
    </source>
</evidence>
<dbReference type="InterPro" id="IPR001576">
    <property type="entry name" value="Phosphoglycerate_kinase"/>
</dbReference>
<proteinExistence type="inferred from homology"/>
<keyword evidence="7 12" id="KW-0808">Transferase</keyword>
<organism evidence="16 17">
    <name type="scientific">Corynebacterium amycolatum</name>
    <dbReference type="NCBI Taxonomy" id="43765"/>
    <lineage>
        <taxon>Bacteria</taxon>
        <taxon>Bacillati</taxon>
        <taxon>Actinomycetota</taxon>
        <taxon>Actinomycetes</taxon>
        <taxon>Mycobacteriales</taxon>
        <taxon>Corynebacteriaceae</taxon>
        <taxon>Corynebacterium</taxon>
    </lineage>
</organism>
<evidence type="ECO:0000256" key="14">
    <source>
        <dbReference type="PIRSR" id="PIRSR000724-2"/>
    </source>
</evidence>
<dbReference type="PANTHER" id="PTHR11406:SF23">
    <property type="entry name" value="PHOSPHOGLYCERATE KINASE 1, CHLOROPLASTIC-RELATED"/>
    <property type="match status" value="1"/>
</dbReference>
<accession>A0AB38XTG9</accession>
<dbReference type="GO" id="GO:0043531">
    <property type="term" value="F:ADP binding"/>
    <property type="evidence" value="ECO:0007669"/>
    <property type="project" value="TreeGrafter"/>
</dbReference>
<dbReference type="GO" id="GO:0005524">
    <property type="term" value="F:ATP binding"/>
    <property type="evidence" value="ECO:0007669"/>
    <property type="project" value="UniProtKB-KW"/>
</dbReference>
<feature type="binding site" evidence="12 14">
    <location>
        <position position="210"/>
    </location>
    <ligand>
        <name>ATP</name>
        <dbReference type="ChEBI" id="CHEBI:30616"/>
    </ligand>
</feature>
<feature type="binding site" evidence="12">
    <location>
        <position position="121"/>
    </location>
    <ligand>
        <name>substrate</name>
    </ligand>
</feature>
<dbReference type="HAMAP" id="MF_00145">
    <property type="entry name" value="Phosphoglyc_kinase"/>
    <property type="match status" value="1"/>
</dbReference>
<dbReference type="PRINTS" id="PR00477">
    <property type="entry name" value="PHGLYCKINASE"/>
</dbReference>
<name>A0AB38XTG9_CORAY</name>
<feature type="binding site" evidence="12 14">
    <location>
        <position position="329"/>
    </location>
    <ligand>
        <name>ATP</name>
        <dbReference type="ChEBI" id="CHEBI:30616"/>
    </ligand>
</feature>
<keyword evidence="11 12" id="KW-0324">Glycolysis</keyword>
<feature type="binding site" evidence="12 13">
    <location>
        <begin position="62"/>
        <end position="65"/>
    </location>
    <ligand>
        <name>substrate</name>
    </ligand>
</feature>
<keyword evidence="12" id="KW-0963">Cytoplasm</keyword>
<keyword evidence="8 12" id="KW-0547">Nucleotide-binding</keyword>
<dbReference type="EC" id="2.7.2.3" evidence="5 12"/>
<dbReference type="PANTHER" id="PTHR11406">
    <property type="entry name" value="PHOSPHOGLYCERATE KINASE"/>
    <property type="match status" value="1"/>
</dbReference>
<dbReference type="AlphaFoldDB" id="A0AB38XTG9"/>
<feature type="binding site" evidence="13">
    <location>
        <position position="160"/>
    </location>
    <ligand>
        <name>(2R)-3-phosphoglycerate</name>
        <dbReference type="ChEBI" id="CHEBI:58272"/>
    </ligand>
</feature>
<comment type="similarity">
    <text evidence="3 12 15">Belongs to the phosphoglycerate kinase family.</text>
</comment>
<dbReference type="Proteomes" id="UP001220238">
    <property type="component" value="Chromosome"/>
</dbReference>
<dbReference type="RefSeq" id="WP_038628964.1">
    <property type="nucleotide sequence ID" value="NZ_CP046975.1"/>
</dbReference>
<feature type="binding site" evidence="12">
    <location>
        <position position="160"/>
    </location>
    <ligand>
        <name>substrate</name>
    </ligand>
</feature>
<evidence type="ECO:0000256" key="6">
    <source>
        <dbReference type="ARBA" id="ARBA00016471"/>
    </source>
</evidence>
<dbReference type="FunFam" id="3.40.50.1260:FF:000006">
    <property type="entry name" value="Phosphoglycerate kinase"/>
    <property type="match status" value="1"/>
</dbReference>
<sequence>MTVKTVKDLINEGIEGRYVLVRSDFNVPLKDGVITDPGRIDASLPTLSALVDAGAKVVVMAHLGRPKGEVKSEFSLAPVAEALSERLEQYVALAGDVSGEDAHERANGLTEGDVLLLENVRFDPRETSKDEAERAEFAAELAALVPDGAFVSDGFGVVHRAQASVFDVAKKLPHYAGNLVQAELEVLRKVAETPEKPYTVVLGGSKVSDKLGVIEALAPKVDSLVIGGGMCFTFLAAKGYAVGASLLQEEMIDTCKDLLDRYGDKIVLPTDVVVADKFAADTENKVVDATEIPEGWMGLDIGPASAEAFGKVLAESKTVFWNGPMGVFEMEAFAAGTREVAQAIIDATTNNGCFSVVGGGDSAAAVRTLGLNEEGFSHISTGGGASLEFLEGKTLPGVSVLED</sequence>
<feature type="binding site" evidence="12 14">
    <location>
        <begin position="359"/>
        <end position="362"/>
    </location>
    <ligand>
        <name>ATP</name>
        <dbReference type="ChEBI" id="CHEBI:30616"/>
    </ligand>
</feature>
<evidence type="ECO:0000256" key="11">
    <source>
        <dbReference type="ARBA" id="ARBA00023152"/>
    </source>
</evidence>
<feature type="binding site" evidence="12 13">
    <location>
        <begin position="24"/>
        <end position="26"/>
    </location>
    <ligand>
        <name>substrate</name>
    </ligand>
</feature>
<evidence type="ECO:0000256" key="13">
    <source>
        <dbReference type="PIRSR" id="PIRSR000724-1"/>
    </source>
</evidence>
<gene>
    <name evidence="12" type="primary">pgk</name>
    <name evidence="16" type="ORF">P2W56_07530</name>
</gene>
<evidence type="ECO:0000256" key="15">
    <source>
        <dbReference type="RuleBase" id="RU000532"/>
    </source>
</evidence>
<comment type="catalytic activity">
    <reaction evidence="1 12 15">
        <text>(2R)-3-phosphoglycerate + ATP = (2R)-3-phospho-glyceroyl phosphate + ADP</text>
        <dbReference type="Rhea" id="RHEA:14801"/>
        <dbReference type="ChEBI" id="CHEBI:30616"/>
        <dbReference type="ChEBI" id="CHEBI:57604"/>
        <dbReference type="ChEBI" id="CHEBI:58272"/>
        <dbReference type="ChEBI" id="CHEBI:456216"/>
        <dbReference type="EC" id="2.7.2.3"/>
    </reaction>
</comment>
<dbReference type="PIRSF" id="PIRSF000724">
    <property type="entry name" value="Pgk"/>
    <property type="match status" value="1"/>
</dbReference>
<feature type="binding site" evidence="13">
    <location>
        <position position="121"/>
    </location>
    <ligand>
        <name>(2R)-3-phosphoglycerate</name>
        <dbReference type="ChEBI" id="CHEBI:58272"/>
    </ligand>
</feature>
<keyword evidence="10 12" id="KW-0067">ATP-binding</keyword>
<comment type="subunit">
    <text evidence="4 12">Monomer.</text>
</comment>
<dbReference type="GO" id="GO:0004618">
    <property type="term" value="F:phosphoglycerate kinase activity"/>
    <property type="evidence" value="ECO:0007669"/>
    <property type="project" value="UniProtKB-UniRule"/>
</dbReference>
<dbReference type="InterPro" id="IPR036043">
    <property type="entry name" value="Phosphoglycerate_kinase_sf"/>
</dbReference>
<evidence type="ECO:0000256" key="5">
    <source>
        <dbReference type="ARBA" id="ARBA00013061"/>
    </source>
</evidence>